<evidence type="ECO:0000256" key="6">
    <source>
        <dbReference type="ARBA" id="ARBA00033409"/>
    </source>
</evidence>
<dbReference type="SUPFAM" id="SSF50249">
    <property type="entry name" value="Nucleic acid-binding proteins"/>
    <property type="match status" value="1"/>
</dbReference>
<evidence type="ECO:0000256" key="5">
    <source>
        <dbReference type="ARBA" id="ARBA00023204"/>
    </source>
</evidence>
<dbReference type="KEGG" id="epl:P4G45_04545"/>
<protein>
    <recommendedName>
        <fullName evidence="2 7">DNA repair protein RecO</fullName>
    </recommendedName>
    <alternativeName>
        <fullName evidence="6 7">Recombination protein O</fullName>
    </alternativeName>
</protein>
<keyword evidence="4 7" id="KW-0233">DNA recombination</keyword>
<feature type="domain" description="DNA replication/recombination mediator RecO N-terminal" evidence="8">
    <location>
        <begin position="1"/>
        <end position="78"/>
    </location>
</feature>
<dbReference type="GO" id="GO:0006302">
    <property type="term" value="P:double-strand break repair"/>
    <property type="evidence" value="ECO:0007669"/>
    <property type="project" value="TreeGrafter"/>
</dbReference>
<proteinExistence type="inferred from homology"/>
<dbReference type="Gene3D" id="1.20.1440.120">
    <property type="entry name" value="Recombination protein O, C-terminal domain"/>
    <property type="match status" value="1"/>
</dbReference>
<dbReference type="SUPFAM" id="SSF57863">
    <property type="entry name" value="ArfGap/RecO-like zinc finger"/>
    <property type="match status" value="1"/>
</dbReference>
<evidence type="ECO:0000256" key="4">
    <source>
        <dbReference type="ARBA" id="ARBA00023172"/>
    </source>
</evidence>
<comment type="similarity">
    <text evidence="1 7">Belongs to the RecO family.</text>
</comment>
<evidence type="ECO:0000256" key="7">
    <source>
        <dbReference type="HAMAP-Rule" id="MF_00201"/>
    </source>
</evidence>
<evidence type="ECO:0000313" key="9">
    <source>
        <dbReference type="EMBL" id="XBH11001.1"/>
    </source>
</evidence>
<evidence type="ECO:0000256" key="3">
    <source>
        <dbReference type="ARBA" id="ARBA00022763"/>
    </source>
</evidence>
<dbReference type="InterPro" id="IPR042242">
    <property type="entry name" value="RecO_C"/>
</dbReference>
<sequence>MIQRQSEAIVLRAWPFQEADLLVSLFTREQGRIKGVARHAMRSRRRFGGALEPMTHVRASYAERPRQELVRLDAFEILFSPLSQPIDYARTAALQLVAEVLEEALPEQAPEDAVFRLALAVLQEIQVGQVSVPVTYFALWMNRLMGWMPELGHCVVCGLDLRGGTVWYSPTSDGVTCADDRRNGSLALSAESVSIAVRVFRGTVRELAKEPWPATQLESLQRFAVDTLERHLERKLTSARALSRIGRNSA</sequence>
<dbReference type="PANTHER" id="PTHR33991:SF1">
    <property type="entry name" value="DNA REPAIR PROTEIN RECO"/>
    <property type="match status" value="1"/>
</dbReference>
<dbReference type="NCBIfam" id="TIGR00613">
    <property type="entry name" value="reco"/>
    <property type="match status" value="1"/>
</dbReference>
<dbReference type="Pfam" id="PF11967">
    <property type="entry name" value="RecO_N"/>
    <property type="match status" value="1"/>
</dbReference>
<organism evidence="9">
    <name type="scientific">Edaphobacter paludis</name>
    <dbReference type="NCBI Taxonomy" id="3035702"/>
    <lineage>
        <taxon>Bacteria</taxon>
        <taxon>Pseudomonadati</taxon>
        <taxon>Acidobacteriota</taxon>
        <taxon>Terriglobia</taxon>
        <taxon>Terriglobales</taxon>
        <taxon>Acidobacteriaceae</taxon>
        <taxon>Edaphobacter</taxon>
    </lineage>
</organism>
<evidence type="ECO:0000256" key="2">
    <source>
        <dbReference type="ARBA" id="ARBA00021310"/>
    </source>
</evidence>
<accession>A0AAU7D0M4</accession>
<reference evidence="9" key="1">
    <citation type="submission" date="2023-03" db="EMBL/GenBank/DDBJ databases">
        <title>Edaphobacter sp.</title>
        <authorList>
            <person name="Huber K.J."/>
            <person name="Papendorf J."/>
            <person name="Pilke C."/>
            <person name="Bunk B."/>
            <person name="Sproeer C."/>
            <person name="Pester M."/>
        </authorList>
    </citation>
    <scope>NUCLEOTIDE SEQUENCE</scope>
    <source>
        <strain evidence="9">DSM 109919</strain>
        <strain evidence="10">DSM 109920</strain>
    </source>
</reference>
<dbReference type="InterPro" id="IPR022572">
    <property type="entry name" value="DNA_rep/recomb_RecO_N"/>
</dbReference>
<dbReference type="PANTHER" id="PTHR33991">
    <property type="entry name" value="DNA REPAIR PROTEIN RECO"/>
    <property type="match status" value="1"/>
</dbReference>
<keyword evidence="3 7" id="KW-0227">DNA damage</keyword>
<name>A0AAU7D0M4_9BACT</name>
<dbReference type="HAMAP" id="MF_00201">
    <property type="entry name" value="RecO"/>
    <property type="match status" value="1"/>
</dbReference>
<keyword evidence="5 7" id="KW-0234">DNA repair</keyword>
<dbReference type="GO" id="GO:0006310">
    <property type="term" value="P:DNA recombination"/>
    <property type="evidence" value="ECO:0007669"/>
    <property type="project" value="UniProtKB-UniRule"/>
</dbReference>
<dbReference type="Pfam" id="PF02565">
    <property type="entry name" value="RecO_C"/>
    <property type="match status" value="1"/>
</dbReference>
<dbReference type="InterPro" id="IPR012340">
    <property type="entry name" value="NA-bd_OB-fold"/>
</dbReference>
<accession>A0AAU7D9K6</accession>
<dbReference type="GO" id="GO:0043590">
    <property type="term" value="C:bacterial nucleoid"/>
    <property type="evidence" value="ECO:0007669"/>
    <property type="project" value="TreeGrafter"/>
</dbReference>
<dbReference type="Gene3D" id="2.40.50.140">
    <property type="entry name" value="Nucleic acid-binding proteins"/>
    <property type="match status" value="1"/>
</dbReference>
<dbReference type="AlphaFoldDB" id="A0AAU7D0M4"/>
<gene>
    <name evidence="7 9" type="primary">recO</name>
    <name evidence="9" type="ORF">P4G45_04545</name>
    <name evidence="10" type="ORF">P8936_04510</name>
</gene>
<evidence type="ECO:0000256" key="1">
    <source>
        <dbReference type="ARBA" id="ARBA00007452"/>
    </source>
</evidence>
<dbReference type="EMBL" id="CP121194">
    <property type="protein sequence ID" value="XBH11001.1"/>
    <property type="molecule type" value="Genomic_DNA"/>
</dbReference>
<comment type="function">
    <text evidence="7">Involved in DNA repair and RecF pathway recombination.</text>
</comment>
<evidence type="ECO:0000259" key="8">
    <source>
        <dbReference type="Pfam" id="PF11967"/>
    </source>
</evidence>
<dbReference type="EMBL" id="CP121195">
    <property type="protein sequence ID" value="XBH14429.1"/>
    <property type="molecule type" value="Genomic_DNA"/>
</dbReference>
<dbReference type="InterPro" id="IPR037278">
    <property type="entry name" value="ARFGAP/RecO"/>
</dbReference>
<dbReference type="RefSeq" id="WP_348268488.1">
    <property type="nucleotide sequence ID" value="NZ_CP121194.1"/>
</dbReference>
<dbReference type="InterPro" id="IPR003717">
    <property type="entry name" value="RecO"/>
</dbReference>
<evidence type="ECO:0000313" key="10">
    <source>
        <dbReference type="EMBL" id="XBH14429.1"/>
    </source>
</evidence>